<dbReference type="EMBL" id="MTEJ01000317">
    <property type="protein sequence ID" value="OQX04842.1"/>
    <property type="molecule type" value="Genomic_DNA"/>
</dbReference>
<reference evidence="1 2" key="1">
    <citation type="submission" date="2017-01" db="EMBL/GenBank/DDBJ databases">
        <title>Novel large sulfur bacteria in the metagenomes of groundwater-fed chemosynthetic microbial mats in the Lake Huron basin.</title>
        <authorList>
            <person name="Sharrar A.M."/>
            <person name="Flood B.E."/>
            <person name="Bailey J.V."/>
            <person name="Jones D.S."/>
            <person name="Biddanda B."/>
            <person name="Ruberg S.A."/>
            <person name="Marcus D.N."/>
            <person name="Dick G.J."/>
        </authorList>
    </citation>
    <scope>NUCLEOTIDE SEQUENCE [LARGE SCALE GENOMIC DNA]</scope>
    <source>
        <strain evidence="1">A8</strain>
    </source>
</reference>
<name>A0A1Y1QG76_9GAMM</name>
<evidence type="ECO:0000313" key="2">
    <source>
        <dbReference type="Proteomes" id="UP000192491"/>
    </source>
</evidence>
<dbReference type="Proteomes" id="UP000192491">
    <property type="component" value="Unassembled WGS sequence"/>
</dbReference>
<gene>
    <name evidence="1" type="ORF">BWK73_35105</name>
</gene>
<comment type="caution">
    <text evidence="1">The sequence shown here is derived from an EMBL/GenBank/DDBJ whole genome shotgun (WGS) entry which is preliminary data.</text>
</comment>
<dbReference type="AlphaFoldDB" id="A0A1Y1QG76"/>
<organism evidence="1 2">
    <name type="scientific">Thiothrix lacustris</name>
    <dbReference type="NCBI Taxonomy" id="525917"/>
    <lineage>
        <taxon>Bacteria</taxon>
        <taxon>Pseudomonadati</taxon>
        <taxon>Pseudomonadota</taxon>
        <taxon>Gammaproteobacteria</taxon>
        <taxon>Thiotrichales</taxon>
        <taxon>Thiotrichaceae</taxon>
        <taxon>Thiothrix</taxon>
    </lineage>
</organism>
<proteinExistence type="predicted"/>
<evidence type="ECO:0000313" key="1">
    <source>
        <dbReference type="EMBL" id="OQX04842.1"/>
    </source>
</evidence>
<sequence>MNAVLVPVNLLNSILNSVYAVEGELGIEHSESLSNIEAGILSLIPDKEDKPNFADQVAMAAVAGLMAHPNHEGMTPQFVARHAYAMADALIKEREKRPAIK</sequence>
<accession>A0A1Y1QG76</accession>
<protein>
    <submittedName>
        <fullName evidence="1">Uncharacterized protein</fullName>
    </submittedName>
</protein>